<dbReference type="PANTHER" id="PTHR35807">
    <property type="entry name" value="TRANSCRIPTIONAL REGULATOR REDD-RELATED"/>
    <property type="match status" value="1"/>
</dbReference>
<evidence type="ECO:0000256" key="6">
    <source>
        <dbReference type="SAM" id="MobiDB-lite"/>
    </source>
</evidence>
<reference evidence="8 9" key="1">
    <citation type="submission" date="2023-11" db="EMBL/GenBank/DDBJ databases">
        <title>Lentzea sokolovensis, sp. nov., Lentzea kristufkii, sp. nov., and Lentzea miocenensis, sp. nov., rare actinobacteria from Sokolov Coal Basin, Miocene lacustrine sediment, Czech Republic.</title>
        <authorList>
            <person name="Lara A."/>
            <person name="Kotroba L."/>
            <person name="Nouioui I."/>
            <person name="Neumann-Schaal M."/>
            <person name="Mast Y."/>
            <person name="Chronakova A."/>
        </authorList>
    </citation>
    <scope>NUCLEOTIDE SEQUENCE [LARGE SCALE GENOMIC DNA]</scope>
    <source>
        <strain evidence="8 9">BCCO 10_0856</strain>
    </source>
</reference>
<gene>
    <name evidence="8" type="ORF">SK803_08740</name>
</gene>
<keyword evidence="9" id="KW-1185">Reference proteome</keyword>
<evidence type="ECO:0000259" key="7">
    <source>
        <dbReference type="PROSITE" id="PS51755"/>
    </source>
</evidence>
<organism evidence="8 9">
    <name type="scientific">Lentzea miocenica</name>
    <dbReference type="NCBI Taxonomy" id="3095431"/>
    <lineage>
        <taxon>Bacteria</taxon>
        <taxon>Bacillati</taxon>
        <taxon>Actinomycetota</taxon>
        <taxon>Actinomycetes</taxon>
        <taxon>Pseudonocardiales</taxon>
        <taxon>Pseudonocardiaceae</taxon>
        <taxon>Lentzea</taxon>
    </lineage>
</organism>
<reference evidence="8 9" key="2">
    <citation type="submission" date="2023-11" db="EMBL/GenBank/DDBJ databases">
        <authorList>
            <person name="Lara A.C."/>
            <person name="Chronakova A."/>
        </authorList>
    </citation>
    <scope>NUCLEOTIDE SEQUENCE [LARGE SCALE GENOMIC DNA]</scope>
    <source>
        <strain evidence="8 9">BCCO 10_0856</strain>
    </source>
</reference>
<dbReference type="EMBL" id="JAXAVW010000006">
    <property type="protein sequence ID" value="MDX8030296.1"/>
    <property type="molecule type" value="Genomic_DNA"/>
</dbReference>
<evidence type="ECO:0000256" key="4">
    <source>
        <dbReference type="ARBA" id="ARBA00023163"/>
    </source>
</evidence>
<dbReference type="Gene3D" id="1.25.40.10">
    <property type="entry name" value="Tetratricopeptide repeat domain"/>
    <property type="match status" value="3"/>
</dbReference>
<evidence type="ECO:0000256" key="1">
    <source>
        <dbReference type="ARBA" id="ARBA00005820"/>
    </source>
</evidence>
<dbReference type="PANTHER" id="PTHR35807:SF1">
    <property type="entry name" value="TRANSCRIPTIONAL REGULATOR REDD"/>
    <property type="match status" value="1"/>
</dbReference>
<dbReference type="InterPro" id="IPR016032">
    <property type="entry name" value="Sig_transdc_resp-reg_C-effctor"/>
</dbReference>
<evidence type="ECO:0000256" key="3">
    <source>
        <dbReference type="ARBA" id="ARBA00023125"/>
    </source>
</evidence>
<dbReference type="Gene3D" id="1.10.10.10">
    <property type="entry name" value="Winged helix-like DNA-binding domain superfamily/Winged helix DNA-binding domain"/>
    <property type="match status" value="1"/>
</dbReference>
<dbReference type="Pfam" id="PF03704">
    <property type="entry name" value="BTAD"/>
    <property type="match status" value="1"/>
</dbReference>
<proteinExistence type="inferred from homology"/>
<accession>A0ABU4SWL6</accession>
<keyword evidence="4" id="KW-0804">Transcription</keyword>
<dbReference type="Proteomes" id="UP001285521">
    <property type="component" value="Unassembled WGS sequence"/>
</dbReference>
<dbReference type="SUPFAM" id="SSF52540">
    <property type="entry name" value="P-loop containing nucleoside triphosphate hydrolases"/>
    <property type="match status" value="1"/>
</dbReference>
<dbReference type="InterPro" id="IPR001867">
    <property type="entry name" value="OmpR/PhoB-type_DNA-bd"/>
</dbReference>
<evidence type="ECO:0000256" key="2">
    <source>
        <dbReference type="ARBA" id="ARBA00023015"/>
    </source>
</evidence>
<dbReference type="SMART" id="SM00028">
    <property type="entry name" value="TPR"/>
    <property type="match status" value="4"/>
</dbReference>
<dbReference type="InterPro" id="IPR036388">
    <property type="entry name" value="WH-like_DNA-bd_sf"/>
</dbReference>
<protein>
    <submittedName>
        <fullName evidence="8">BTAD domain-containing putative transcriptional regulator</fullName>
    </submittedName>
</protein>
<evidence type="ECO:0000256" key="5">
    <source>
        <dbReference type="PROSITE-ProRule" id="PRU01091"/>
    </source>
</evidence>
<dbReference type="SMART" id="SM01043">
    <property type="entry name" value="BTAD"/>
    <property type="match status" value="1"/>
</dbReference>
<evidence type="ECO:0000313" key="9">
    <source>
        <dbReference type="Proteomes" id="UP001285521"/>
    </source>
</evidence>
<feature type="region of interest" description="Disordered" evidence="6">
    <location>
        <begin position="889"/>
        <end position="931"/>
    </location>
</feature>
<dbReference type="InterPro" id="IPR005158">
    <property type="entry name" value="BTAD"/>
</dbReference>
<dbReference type="RefSeq" id="WP_319965309.1">
    <property type="nucleotide sequence ID" value="NZ_JAXAVW010000006.1"/>
</dbReference>
<dbReference type="PRINTS" id="PR00364">
    <property type="entry name" value="DISEASERSIST"/>
</dbReference>
<evidence type="ECO:0000313" key="8">
    <source>
        <dbReference type="EMBL" id="MDX8030296.1"/>
    </source>
</evidence>
<dbReference type="PROSITE" id="PS51755">
    <property type="entry name" value="OMPR_PHOB"/>
    <property type="match status" value="1"/>
</dbReference>
<comment type="caution">
    <text evidence="8">The sequence shown here is derived from an EMBL/GenBank/DDBJ whole genome shotgun (WGS) entry which is preliminary data.</text>
</comment>
<dbReference type="SUPFAM" id="SSF46894">
    <property type="entry name" value="C-terminal effector domain of the bipartite response regulators"/>
    <property type="match status" value="1"/>
</dbReference>
<dbReference type="Gene3D" id="3.40.50.300">
    <property type="entry name" value="P-loop containing nucleotide triphosphate hydrolases"/>
    <property type="match status" value="1"/>
</dbReference>
<dbReference type="SUPFAM" id="SSF48452">
    <property type="entry name" value="TPR-like"/>
    <property type="match status" value="3"/>
</dbReference>
<feature type="domain" description="OmpR/PhoB-type" evidence="7">
    <location>
        <begin position="1"/>
        <end position="92"/>
    </location>
</feature>
<dbReference type="InterPro" id="IPR019734">
    <property type="entry name" value="TPR_rpt"/>
</dbReference>
<dbReference type="CDD" id="cd15831">
    <property type="entry name" value="BTAD"/>
    <property type="match status" value="1"/>
</dbReference>
<feature type="DNA-binding region" description="OmpR/PhoB-type" evidence="5">
    <location>
        <begin position="1"/>
        <end position="92"/>
    </location>
</feature>
<dbReference type="InterPro" id="IPR051677">
    <property type="entry name" value="AfsR-DnrI-RedD_regulator"/>
</dbReference>
<dbReference type="InterPro" id="IPR027417">
    <property type="entry name" value="P-loop_NTPase"/>
</dbReference>
<comment type="similarity">
    <text evidence="1">Belongs to the AfsR/DnrI/RedD regulatory family.</text>
</comment>
<dbReference type="SMART" id="SM00862">
    <property type="entry name" value="Trans_reg_C"/>
    <property type="match status" value="1"/>
</dbReference>
<name>A0ABU4SWL6_9PSEU</name>
<dbReference type="Pfam" id="PF00486">
    <property type="entry name" value="Trans_reg_C"/>
    <property type="match status" value="1"/>
</dbReference>
<sequence length="949" mass="102721">MEFLLLGGTAVLTGGRALDLGPARQRCVLAALAVDAGQVVSVDRLMERVWGENPPLRARATLLNYLSRLRPLLAGAGASVIARRSGGYCLEVERSTIDLHRFTDLCAQARSCDDDGKRAAVLEQALEQWHGEPLTGVTGEWAEAERDRLNQQHLNAECDLTDVLLRLGDTEDLVAPLSARAAQWPLDERVAGQFMEALHRAGRTADALAHYRQLRGRLVDELGTDPCAALQSLHQRILTGEAPVRPTQPVPRQLPALPLWFTGRGAELARLDEALKPGAATVVISAIGGAGGIGKTWLALWWAHQHADLYPDGQLFTDLRGFNPTEQPVAPDAALFGFLTALGVSPDRVPAGLDTKAALYRSLVADRRMLIVLDNANDSEQVVPLLPGSAACTVLVTSRQRPASLIDRHGSRHLPLGALTHDEARALLTARLGTDRVAAEPDSVEELLDVCGGYPLALSITARHASRPGIRLSEIAAELRELGLKMLDHDTDPAASLPAVLSCSLRRLSDEHRTVFGLLGISPGPDTTLPAVVALTGLPPDRARRALSVLEEASLLERRPHGRYAMHDLVRAYAATTAHDLHNDVRLTALTWVMDFHLHTAHAADLLLNLHRPLVHLDPPAPGVHPQPLPAAASAMTWLDAEHATLLATQRTAAALGRHHVVWHLAWALDTFHVRRGHRHDAVAVWRTALGHLPDDPTARSRAHRSLGNACSRLGLHEEAVAHLDQALDLAVLHRDLAEQAHSHRALASAWGQRGHDRQALNHARQALDLHRAADQPVEEAHALNQVGWYAAALGDFDTARARCHDALSLHRQHRYPDGEAATLDSLGFIAHRAGDHQAVDDYHRALALRRALGDAYEVANSLDGVGHPLAALGRHEQARGLARGVAAVPGPGPRRGRRASAATTGRPHLTQPVLGRSRPRHRSSPPYAPRLTFNGAGGITEILGRYHP</sequence>
<dbReference type="InterPro" id="IPR011990">
    <property type="entry name" value="TPR-like_helical_dom_sf"/>
</dbReference>
<keyword evidence="2" id="KW-0805">Transcription regulation</keyword>
<keyword evidence="3 5" id="KW-0238">DNA-binding</keyword>